<gene>
    <name evidence="16" type="ORF">WAE58_18855</name>
</gene>
<sequence length="115" mass="12369">MLKFIKGFGYAFSGIGYAFKTQLNFKFHIAALLVTAIAGWYFALSINEWLWIIAAAAIVLITELLNTAIEVLVDLVSPNFNPKAKIIKDAAAGGVLIAAIGAAIIGLIIFIPKIF</sequence>
<evidence type="ECO:0000256" key="9">
    <source>
        <dbReference type="ARBA" id="ARBA00022840"/>
    </source>
</evidence>
<evidence type="ECO:0000256" key="13">
    <source>
        <dbReference type="ARBA" id="ARBA00023209"/>
    </source>
</evidence>
<evidence type="ECO:0000256" key="12">
    <source>
        <dbReference type="ARBA" id="ARBA00023136"/>
    </source>
</evidence>
<comment type="caution">
    <text evidence="16">The sequence shown here is derived from an EMBL/GenBank/DDBJ whole genome shotgun (WGS) entry which is preliminary data.</text>
</comment>
<dbReference type="PANTHER" id="PTHR34299">
    <property type="entry name" value="DIACYLGLYCEROL KINASE"/>
    <property type="match status" value="1"/>
</dbReference>
<evidence type="ECO:0000256" key="7">
    <source>
        <dbReference type="ARBA" id="ARBA00022741"/>
    </source>
</evidence>
<protein>
    <submittedName>
        <fullName evidence="16">Diacylglycerol kinase family protein</fullName>
        <ecNumber evidence="16">2.7.1.-</ecNumber>
    </submittedName>
</protein>
<dbReference type="InterPro" id="IPR033717">
    <property type="entry name" value="UDPK"/>
</dbReference>
<dbReference type="PROSITE" id="PS01069">
    <property type="entry name" value="DAGK_PROKAR"/>
    <property type="match status" value="1"/>
</dbReference>
<evidence type="ECO:0000256" key="6">
    <source>
        <dbReference type="ARBA" id="ARBA00022692"/>
    </source>
</evidence>
<dbReference type="CDD" id="cd14265">
    <property type="entry name" value="UDPK_IM_like"/>
    <property type="match status" value="1"/>
</dbReference>
<dbReference type="EMBL" id="JBBEUB010000006">
    <property type="protein sequence ID" value="MEJ2904510.1"/>
    <property type="molecule type" value="Genomic_DNA"/>
</dbReference>
<evidence type="ECO:0000256" key="8">
    <source>
        <dbReference type="ARBA" id="ARBA00022777"/>
    </source>
</evidence>
<keyword evidence="11" id="KW-0443">Lipid metabolism</keyword>
<accession>A0ABU8NSU8</accession>
<keyword evidence="3" id="KW-1003">Cell membrane</keyword>
<evidence type="ECO:0000256" key="14">
    <source>
        <dbReference type="ARBA" id="ARBA00023264"/>
    </source>
</evidence>
<keyword evidence="17" id="KW-1185">Reference proteome</keyword>
<dbReference type="PANTHER" id="PTHR34299:SF1">
    <property type="entry name" value="DIACYLGLYCEROL KINASE"/>
    <property type="match status" value="1"/>
</dbReference>
<reference evidence="16 17" key="1">
    <citation type="submission" date="2024-03" db="EMBL/GenBank/DDBJ databases">
        <title>Sequence of Lycoming College Course Isolates.</title>
        <authorList>
            <person name="Plotts O."/>
            <person name="Newman J."/>
        </authorList>
    </citation>
    <scope>NUCLEOTIDE SEQUENCE [LARGE SCALE GENOMIC DNA]</scope>
    <source>
        <strain evidence="16 17">CJB-3</strain>
    </source>
</reference>
<dbReference type="RefSeq" id="WP_172661604.1">
    <property type="nucleotide sequence ID" value="NZ_CBFGNQ010000007.1"/>
</dbReference>
<name>A0ABU8NSU8_9SPHI</name>
<dbReference type="InterPro" id="IPR036945">
    <property type="entry name" value="DAGK_sf"/>
</dbReference>
<keyword evidence="7" id="KW-0547">Nucleotide-binding</keyword>
<evidence type="ECO:0000313" key="17">
    <source>
        <dbReference type="Proteomes" id="UP001378956"/>
    </source>
</evidence>
<keyword evidence="8 16" id="KW-0418">Kinase</keyword>
<evidence type="ECO:0000256" key="2">
    <source>
        <dbReference type="ARBA" id="ARBA00005967"/>
    </source>
</evidence>
<dbReference type="InterPro" id="IPR000829">
    <property type="entry name" value="DAGK"/>
</dbReference>
<evidence type="ECO:0000256" key="11">
    <source>
        <dbReference type="ARBA" id="ARBA00023098"/>
    </source>
</evidence>
<evidence type="ECO:0000256" key="10">
    <source>
        <dbReference type="ARBA" id="ARBA00022989"/>
    </source>
</evidence>
<comment type="similarity">
    <text evidence="2">Belongs to the bacterial diacylglycerol kinase family.</text>
</comment>
<dbReference type="Proteomes" id="UP001378956">
    <property type="component" value="Unassembled WGS sequence"/>
</dbReference>
<feature type="transmembrane region" description="Helical" evidence="15">
    <location>
        <begin position="49"/>
        <end position="69"/>
    </location>
</feature>
<dbReference type="Pfam" id="PF01219">
    <property type="entry name" value="DAGK_prokar"/>
    <property type="match status" value="1"/>
</dbReference>
<evidence type="ECO:0000256" key="4">
    <source>
        <dbReference type="ARBA" id="ARBA00022516"/>
    </source>
</evidence>
<evidence type="ECO:0000256" key="3">
    <source>
        <dbReference type="ARBA" id="ARBA00022475"/>
    </source>
</evidence>
<feature type="transmembrane region" description="Helical" evidence="15">
    <location>
        <begin position="25"/>
        <end position="43"/>
    </location>
</feature>
<evidence type="ECO:0000313" key="16">
    <source>
        <dbReference type="EMBL" id="MEJ2904510.1"/>
    </source>
</evidence>
<keyword evidence="12 15" id="KW-0472">Membrane</keyword>
<proteinExistence type="inferred from homology"/>
<keyword evidence="13" id="KW-0594">Phospholipid biosynthesis</keyword>
<keyword evidence="4" id="KW-0444">Lipid biosynthesis</keyword>
<dbReference type="EC" id="2.7.1.-" evidence="16"/>
<dbReference type="Gene3D" id="1.10.287.3610">
    <property type="match status" value="1"/>
</dbReference>
<evidence type="ECO:0000256" key="5">
    <source>
        <dbReference type="ARBA" id="ARBA00022679"/>
    </source>
</evidence>
<keyword evidence="10 15" id="KW-1133">Transmembrane helix</keyword>
<keyword evidence="5 16" id="KW-0808">Transferase</keyword>
<keyword evidence="14" id="KW-1208">Phospholipid metabolism</keyword>
<dbReference type="GO" id="GO:0016301">
    <property type="term" value="F:kinase activity"/>
    <property type="evidence" value="ECO:0007669"/>
    <property type="project" value="UniProtKB-KW"/>
</dbReference>
<feature type="transmembrane region" description="Helical" evidence="15">
    <location>
        <begin position="90"/>
        <end position="111"/>
    </location>
</feature>
<organism evidence="16 17">
    <name type="scientific">Pedobacter panaciterrae</name>
    <dbReference type="NCBI Taxonomy" id="363849"/>
    <lineage>
        <taxon>Bacteria</taxon>
        <taxon>Pseudomonadati</taxon>
        <taxon>Bacteroidota</taxon>
        <taxon>Sphingobacteriia</taxon>
        <taxon>Sphingobacteriales</taxon>
        <taxon>Sphingobacteriaceae</taxon>
        <taxon>Pedobacter</taxon>
    </lineage>
</organism>
<evidence type="ECO:0000256" key="15">
    <source>
        <dbReference type="SAM" id="Phobius"/>
    </source>
</evidence>
<keyword evidence="9" id="KW-0067">ATP-binding</keyword>
<comment type="subcellular location">
    <subcellularLocation>
        <location evidence="1">Cell membrane</location>
        <topology evidence="1">Multi-pass membrane protein</topology>
    </subcellularLocation>
</comment>
<keyword evidence="6 15" id="KW-0812">Transmembrane</keyword>
<evidence type="ECO:0000256" key="1">
    <source>
        <dbReference type="ARBA" id="ARBA00004651"/>
    </source>
</evidence>